<evidence type="ECO:0000256" key="3">
    <source>
        <dbReference type="ARBA" id="ARBA00022833"/>
    </source>
</evidence>
<dbReference type="GO" id="GO:0003677">
    <property type="term" value="F:DNA binding"/>
    <property type="evidence" value="ECO:0007669"/>
    <property type="project" value="UniProtKB-UniRule"/>
</dbReference>
<keyword evidence="3" id="KW-0862">Zinc</keyword>
<dbReference type="EMBL" id="JARO02006661">
    <property type="protein sequence ID" value="KPP64939.1"/>
    <property type="molecule type" value="Genomic_DNA"/>
</dbReference>
<dbReference type="PANTHER" id="PTHR23080:SF144">
    <property type="entry name" value="SPINDLE AND KINETOCHORE ASSOCIATED COMPLEX SUBUNIT 3"/>
    <property type="match status" value="1"/>
</dbReference>
<keyword evidence="1" id="KW-0479">Metal-binding</keyword>
<dbReference type="Pfam" id="PF13613">
    <property type="entry name" value="HTH_Tnp_4"/>
    <property type="match status" value="1"/>
</dbReference>
<dbReference type="SMART" id="SM00692">
    <property type="entry name" value="DM3"/>
    <property type="match status" value="1"/>
</dbReference>
<name>A0A0P7TUD9_SCLFO</name>
<feature type="non-terminal residue" evidence="8">
    <location>
        <position position="1"/>
    </location>
</feature>
<evidence type="ECO:0000259" key="7">
    <source>
        <dbReference type="PROSITE" id="PS50950"/>
    </source>
</evidence>
<sequence length="356" mass="38924">VRGRALEEAAPPRALTTPSLILSRVGAAILGVRQCAERRERIRRRRTMVHTCVVVGCRNRRTPGTTLSFYRFPRDPERKQRWIAAVNRQGWQPNDGSRLCSTHFISGGSGQVLEAGPRAEPFPERGGAEASGCPDAPARPADGEPRAEGPAPSPCSDSAADCEEEVARLRREVRALRELAERSSLTEAALRADPEKVRFYTGLPSFFVLETVLWLLSPHLRADKGLKLSKFQQLLLALMRLRLDLRNQDLAYRFGVQVAAVARTVRAVVEAMSSTLVPTTVFWPSRDELRRNLPAAFVILQHSGLGAGLPMLWPPGAPQGRWGRAGEGEVPTCHLAHILVERGGAAVECSGAEADG</sequence>
<dbReference type="SMART" id="SM00980">
    <property type="entry name" value="THAP"/>
    <property type="match status" value="1"/>
</dbReference>
<dbReference type="Proteomes" id="UP000034805">
    <property type="component" value="Unassembled WGS sequence"/>
</dbReference>
<organism evidence="8 9">
    <name type="scientific">Scleropages formosus</name>
    <name type="common">Asian bonytongue</name>
    <name type="synonym">Osteoglossum formosum</name>
    <dbReference type="NCBI Taxonomy" id="113540"/>
    <lineage>
        <taxon>Eukaryota</taxon>
        <taxon>Metazoa</taxon>
        <taxon>Chordata</taxon>
        <taxon>Craniata</taxon>
        <taxon>Vertebrata</taxon>
        <taxon>Euteleostomi</taxon>
        <taxon>Actinopterygii</taxon>
        <taxon>Neopterygii</taxon>
        <taxon>Teleostei</taxon>
        <taxon>Osteoglossocephala</taxon>
        <taxon>Osteoglossomorpha</taxon>
        <taxon>Osteoglossiformes</taxon>
        <taxon>Osteoglossidae</taxon>
        <taxon>Scleropages</taxon>
    </lineage>
</organism>
<dbReference type="Pfam" id="PF05485">
    <property type="entry name" value="THAP"/>
    <property type="match status" value="1"/>
</dbReference>
<comment type="caution">
    <text evidence="8">The sequence shown here is derived from an EMBL/GenBank/DDBJ whole genome shotgun (WGS) entry which is preliminary data.</text>
</comment>
<evidence type="ECO:0000256" key="1">
    <source>
        <dbReference type="ARBA" id="ARBA00022723"/>
    </source>
</evidence>
<reference evidence="8 9" key="1">
    <citation type="submission" date="2015-08" db="EMBL/GenBank/DDBJ databases">
        <title>The genome of the Asian arowana (Scleropages formosus).</title>
        <authorList>
            <person name="Tan M.H."/>
            <person name="Gan H.M."/>
            <person name="Croft L.J."/>
            <person name="Austin C.M."/>
        </authorList>
    </citation>
    <scope>NUCLEOTIDE SEQUENCE [LARGE SCALE GENOMIC DNA]</scope>
    <source>
        <strain evidence="8">Aro1</strain>
    </source>
</reference>
<dbReference type="PANTHER" id="PTHR23080">
    <property type="entry name" value="THAP DOMAIN PROTEIN"/>
    <property type="match status" value="1"/>
</dbReference>
<dbReference type="InterPro" id="IPR027805">
    <property type="entry name" value="Transposase_HTH_dom"/>
</dbReference>
<evidence type="ECO:0000256" key="2">
    <source>
        <dbReference type="ARBA" id="ARBA00022771"/>
    </source>
</evidence>
<dbReference type="Gene3D" id="6.20.210.20">
    <property type="entry name" value="THAP domain"/>
    <property type="match status" value="1"/>
</dbReference>
<evidence type="ECO:0000256" key="4">
    <source>
        <dbReference type="ARBA" id="ARBA00023125"/>
    </source>
</evidence>
<gene>
    <name evidence="8" type="ORF">Z043_116671</name>
</gene>
<proteinExistence type="predicted"/>
<dbReference type="InterPro" id="IPR038441">
    <property type="entry name" value="THAP_Znf_sf"/>
</dbReference>
<keyword evidence="2 5" id="KW-0863">Zinc-finger</keyword>
<evidence type="ECO:0000313" key="8">
    <source>
        <dbReference type="EMBL" id="KPP64939.1"/>
    </source>
</evidence>
<evidence type="ECO:0000313" key="9">
    <source>
        <dbReference type="Proteomes" id="UP000034805"/>
    </source>
</evidence>
<dbReference type="AlphaFoldDB" id="A0A0P7TUD9"/>
<dbReference type="InterPro" id="IPR006612">
    <property type="entry name" value="THAP_Znf"/>
</dbReference>
<feature type="domain" description="THAP-type" evidence="7">
    <location>
        <begin position="48"/>
        <end position="124"/>
    </location>
</feature>
<keyword evidence="4 5" id="KW-0238">DNA-binding</keyword>
<dbReference type="PROSITE" id="PS50950">
    <property type="entry name" value="ZF_THAP"/>
    <property type="match status" value="1"/>
</dbReference>
<feature type="region of interest" description="Disordered" evidence="6">
    <location>
        <begin position="110"/>
        <end position="160"/>
    </location>
</feature>
<dbReference type="GO" id="GO:0008270">
    <property type="term" value="F:zinc ion binding"/>
    <property type="evidence" value="ECO:0007669"/>
    <property type="project" value="UniProtKB-KW"/>
</dbReference>
<evidence type="ECO:0000256" key="5">
    <source>
        <dbReference type="PROSITE-ProRule" id="PRU00309"/>
    </source>
</evidence>
<evidence type="ECO:0000256" key="6">
    <source>
        <dbReference type="SAM" id="MobiDB-lite"/>
    </source>
</evidence>
<protein>
    <recommendedName>
        <fullName evidence="7">THAP-type domain-containing protein</fullName>
    </recommendedName>
</protein>
<accession>A0A0P7TUD9</accession>
<dbReference type="SUPFAM" id="SSF57716">
    <property type="entry name" value="Glucocorticoid receptor-like (DNA-binding domain)"/>
    <property type="match status" value="1"/>
</dbReference>